<comment type="catalytic activity">
    <reaction evidence="5">
        <text>(6S)-5-formyl-5,6,7,8-tetrahydrofolate + ATP = (6R)-5,10-methenyltetrahydrofolate + ADP + phosphate</text>
        <dbReference type="Rhea" id="RHEA:10488"/>
        <dbReference type="ChEBI" id="CHEBI:30616"/>
        <dbReference type="ChEBI" id="CHEBI:43474"/>
        <dbReference type="ChEBI" id="CHEBI:57455"/>
        <dbReference type="ChEBI" id="CHEBI:57457"/>
        <dbReference type="ChEBI" id="CHEBI:456216"/>
        <dbReference type="EC" id="6.3.3.2"/>
    </reaction>
</comment>
<dbReference type="InterPro" id="IPR002698">
    <property type="entry name" value="FTHF_cligase"/>
</dbReference>
<organism evidence="6 7">
    <name type="scientific">Labilibaculum manganireducens</name>
    <dbReference type="NCBI Taxonomy" id="1940525"/>
    <lineage>
        <taxon>Bacteria</taxon>
        <taxon>Pseudomonadati</taxon>
        <taxon>Bacteroidota</taxon>
        <taxon>Bacteroidia</taxon>
        <taxon>Marinilabiliales</taxon>
        <taxon>Marinifilaceae</taxon>
        <taxon>Labilibaculum</taxon>
    </lineage>
</organism>
<keyword evidence="6" id="KW-0436">Ligase</keyword>
<dbReference type="PANTHER" id="PTHR23407:SF1">
    <property type="entry name" value="5-FORMYLTETRAHYDROFOLATE CYCLO-LIGASE"/>
    <property type="match status" value="1"/>
</dbReference>
<dbReference type="PANTHER" id="PTHR23407">
    <property type="entry name" value="ATPASE INHIBITOR/5-FORMYLTETRAHYDROFOLATE CYCLO-LIGASE"/>
    <property type="match status" value="1"/>
</dbReference>
<feature type="binding site" evidence="4">
    <location>
        <begin position="138"/>
        <end position="146"/>
    </location>
    <ligand>
        <name>ATP</name>
        <dbReference type="ChEBI" id="CHEBI:30616"/>
    </ligand>
</feature>
<keyword evidence="3 4" id="KW-0067">ATP-binding</keyword>
<dbReference type="EMBL" id="MVDE01000042">
    <property type="protein sequence ID" value="PKQ61664.1"/>
    <property type="molecule type" value="Genomic_DNA"/>
</dbReference>
<accession>A0A2N3HUC0</accession>
<proteinExistence type="inferred from homology"/>
<dbReference type="SUPFAM" id="SSF100950">
    <property type="entry name" value="NagB/RpiA/CoA transferase-like"/>
    <property type="match status" value="1"/>
</dbReference>
<dbReference type="RefSeq" id="WP_101311399.1">
    <property type="nucleotide sequence ID" value="NZ_MVDE01000042.1"/>
</dbReference>
<keyword evidence="7" id="KW-1185">Reference proteome</keyword>
<name>A0A2N3HUC0_9BACT</name>
<dbReference type="InterPro" id="IPR037171">
    <property type="entry name" value="NagB/RpiA_transferase-like"/>
</dbReference>
<dbReference type="GO" id="GO:0005524">
    <property type="term" value="F:ATP binding"/>
    <property type="evidence" value="ECO:0007669"/>
    <property type="project" value="UniProtKB-KW"/>
</dbReference>
<dbReference type="GO" id="GO:0035999">
    <property type="term" value="P:tetrahydrofolate interconversion"/>
    <property type="evidence" value="ECO:0007669"/>
    <property type="project" value="TreeGrafter"/>
</dbReference>
<reference evidence="6 7" key="1">
    <citation type="journal article" date="2017" name="Front. Microbiol.">
        <title>Labilibaculum manganireducens gen. nov., sp. nov. and Labilibaculum filiforme sp. nov., Novel Bacteroidetes Isolated from Subsurface Sediments of the Baltic Sea.</title>
        <authorList>
            <person name="Vandieken V."/>
            <person name="Marshall I.P."/>
            <person name="Niemann H."/>
            <person name="Engelen B."/>
            <person name="Cypionka H."/>
        </authorList>
    </citation>
    <scope>NUCLEOTIDE SEQUENCE [LARGE SCALE GENOMIC DNA]</scope>
    <source>
        <strain evidence="6 7">59.10-2M</strain>
    </source>
</reference>
<dbReference type="GO" id="GO:0009396">
    <property type="term" value="P:folic acid-containing compound biosynthetic process"/>
    <property type="evidence" value="ECO:0007669"/>
    <property type="project" value="TreeGrafter"/>
</dbReference>
<evidence type="ECO:0000313" key="6">
    <source>
        <dbReference type="EMBL" id="PKQ61664.1"/>
    </source>
</evidence>
<dbReference type="InterPro" id="IPR024185">
    <property type="entry name" value="FTHF_cligase-like_sf"/>
</dbReference>
<evidence type="ECO:0000313" key="7">
    <source>
        <dbReference type="Proteomes" id="UP000233618"/>
    </source>
</evidence>
<comment type="cofactor">
    <cofactor evidence="5">
        <name>Mg(2+)</name>
        <dbReference type="ChEBI" id="CHEBI:18420"/>
    </cofactor>
</comment>
<evidence type="ECO:0000256" key="4">
    <source>
        <dbReference type="PIRSR" id="PIRSR006806-1"/>
    </source>
</evidence>
<dbReference type="AlphaFoldDB" id="A0A2N3HUC0"/>
<dbReference type="Proteomes" id="UP000233618">
    <property type="component" value="Unassembled WGS sequence"/>
</dbReference>
<comment type="similarity">
    <text evidence="1 5">Belongs to the 5-formyltetrahydrofolate cyclo-ligase family.</text>
</comment>
<dbReference type="EC" id="6.3.3.2" evidence="5"/>
<comment type="caution">
    <text evidence="6">The sequence shown here is derived from an EMBL/GenBank/DDBJ whole genome shotgun (WGS) entry which is preliminary data.</text>
</comment>
<evidence type="ECO:0000256" key="5">
    <source>
        <dbReference type="RuleBase" id="RU361279"/>
    </source>
</evidence>
<dbReference type="GO" id="GO:0046872">
    <property type="term" value="F:metal ion binding"/>
    <property type="evidence" value="ECO:0007669"/>
    <property type="project" value="UniProtKB-KW"/>
</dbReference>
<evidence type="ECO:0000256" key="1">
    <source>
        <dbReference type="ARBA" id="ARBA00010638"/>
    </source>
</evidence>
<sequence>MSVLKRNIEEEKARIRKEIRAVKQNYSFEQKIELSLPILKRLEQLPEFIQAKTVMLYWSMKDEVYTHDFVCKWANEKRVILPSVKGETLDLKLFEGADQLIEGEHYGIPEPEGSVFMNEDEIDLILIPGIAFDREKNRMGRGKAYYDRLLQSLSSFKVGICFDFQILDHVPIDEHDIKMDEIVFQ</sequence>
<evidence type="ECO:0000256" key="3">
    <source>
        <dbReference type="ARBA" id="ARBA00022840"/>
    </source>
</evidence>
<dbReference type="GO" id="GO:0030272">
    <property type="term" value="F:5-formyltetrahydrofolate cyclo-ligase activity"/>
    <property type="evidence" value="ECO:0007669"/>
    <property type="project" value="UniProtKB-EC"/>
</dbReference>
<protein>
    <recommendedName>
        <fullName evidence="5">5-formyltetrahydrofolate cyclo-ligase</fullName>
        <ecNumber evidence="5">6.3.3.2</ecNumber>
    </recommendedName>
</protein>
<dbReference type="NCBIfam" id="TIGR02727">
    <property type="entry name" value="MTHFS_bact"/>
    <property type="match status" value="1"/>
</dbReference>
<dbReference type="Pfam" id="PF01812">
    <property type="entry name" value="5-FTHF_cyc-lig"/>
    <property type="match status" value="1"/>
</dbReference>
<dbReference type="PIRSF" id="PIRSF006806">
    <property type="entry name" value="FTHF_cligase"/>
    <property type="match status" value="1"/>
</dbReference>
<dbReference type="Gene3D" id="3.40.50.10420">
    <property type="entry name" value="NagB/RpiA/CoA transferase-like"/>
    <property type="match status" value="1"/>
</dbReference>
<keyword evidence="5" id="KW-0479">Metal-binding</keyword>
<keyword evidence="2 4" id="KW-0547">Nucleotide-binding</keyword>
<gene>
    <name evidence="6" type="ORF">BZG01_18825</name>
</gene>
<evidence type="ECO:0000256" key="2">
    <source>
        <dbReference type="ARBA" id="ARBA00022741"/>
    </source>
</evidence>
<feature type="binding site" evidence="4">
    <location>
        <position position="63"/>
    </location>
    <ligand>
        <name>substrate</name>
    </ligand>
</feature>
<keyword evidence="5" id="KW-0460">Magnesium</keyword>
<feature type="binding site" evidence="4">
    <location>
        <begin position="12"/>
        <end position="16"/>
    </location>
    <ligand>
        <name>ATP</name>
        <dbReference type="ChEBI" id="CHEBI:30616"/>
    </ligand>
</feature>